<name>A0A0W0D3H3_CANGB</name>
<dbReference type="OrthoDB" id="439943at2759"/>
<evidence type="ECO:0000256" key="6">
    <source>
        <dbReference type="SAM" id="Phobius"/>
    </source>
</evidence>
<dbReference type="GO" id="GO:0006493">
    <property type="term" value="P:protein O-linked glycosylation"/>
    <property type="evidence" value="ECO:0007669"/>
    <property type="project" value="TreeGrafter"/>
</dbReference>
<dbReference type="Pfam" id="PF01793">
    <property type="entry name" value="Glyco_transf_15"/>
    <property type="match status" value="1"/>
</dbReference>
<evidence type="ECO:0000256" key="3">
    <source>
        <dbReference type="ARBA" id="ARBA00022676"/>
    </source>
</evidence>
<evidence type="ECO:0000256" key="1">
    <source>
        <dbReference type="ARBA" id="ARBA00004606"/>
    </source>
</evidence>
<sequence>METRGLIHWLRYYYKVFHRNRTLKAVAVLLSFVLFIYYVRNSDITDKLVTFAGEENVKSFHAVKANIRANWNQEDDGDKFKKDLSASLQVKLDNILGTQNMSLAEMGELPIDAETIEEQKSIRYAKLLKDHKATENSTMGFLFKSLANEGLKPSACIYSFVTGNSELRKLLRTIESVQKKFNHKFGYPWVIISPEPLSEKFHADVEKKLEEFTSAIDDVKTEVEFGTVPPEHWGFPDFIDSTVASNARIDLFDIPNGDSQLFRLINRYNAGLAAHHTLLKKYDWYMRVSPGIRLNCEMEYDIMRWMQDNRKIFGFTLSIKEIERSAKKIWGHNLNFTAHNREFYNPIEKSSLRSYIQVGRDTYNYCSFSTDLQIVNLNFLRSPVYTKYFEYMDKAGGIFYERWSDSIIQSMAYSTMVPAKMIQHISPMGYQNKETVVCPADDIMWREYKCECDQGSDISFNRDLTCTQRYKDTQGMF</sequence>
<evidence type="ECO:0000256" key="2">
    <source>
        <dbReference type="ARBA" id="ARBA00007677"/>
    </source>
</evidence>
<dbReference type="InterPro" id="IPR029044">
    <property type="entry name" value="Nucleotide-diphossugar_trans"/>
</dbReference>
<evidence type="ECO:0000313" key="7">
    <source>
        <dbReference type="EMBL" id="KTB04172.1"/>
    </source>
</evidence>
<dbReference type="EMBL" id="LLZZ01000117">
    <property type="protein sequence ID" value="KTB04172.1"/>
    <property type="molecule type" value="Genomic_DNA"/>
</dbReference>
<keyword evidence="3 7" id="KW-0328">Glycosyltransferase</keyword>
<keyword evidence="6" id="KW-0812">Transmembrane</keyword>
<dbReference type="Proteomes" id="UP000054886">
    <property type="component" value="Unassembled WGS sequence"/>
</dbReference>
<keyword evidence="5" id="KW-0735">Signal-anchor</keyword>
<accession>A0A0W0D3H3</accession>
<comment type="similarity">
    <text evidence="2">Belongs to the glycosyltransferase 15 family.</text>
</comment>
<evidence type="ECO:0000256" key="5">
    <source>
        <dbReference type="ARBA" id="ARBA00022968"/>
    </source>
</evidence>
<dbReference type="VEuPathDB" id="FungiDB:CAGL0M07381g"/>
<feature type="transmembrane region" description="Helical" evidence="6">
    <location>
        <begin position="21"/>
        <end position="39"/>
    </location>
</feature>
<dbReference type="GO" id="GO:0016020">
    <property type="term" value="C:membrane"/>
    <property type="evidence" value="ECO:0007669"/>
    <property type="project" value="UniProtKB-SubCell"/>
</dbReference>
<organism evidence="7 8">
    <name type="scientific">Candida glabrata</name>
    <name type="common">Yeast</name>
    <name type="synonym">Torulopsis glabrata</name>
    <dbReference type="NCBI Taxonomy" id="5478"/>
    <lineage>
        <taxon>Eukaryota</taxon>
        <taxon>Fungi</taxon>
        <taxon>Dikarya</taxon>
        <taxon>Ascomycota</taxon>
        <taxon>Saccharomycotina</taxon>
        <taxon>Saccharomycetes</taxon>
        <taxon>Saccharomycetales</taxon>
        <taxon>Saccharomycetaceae</taxon>
        <taxon>Nakaseomyces</taxon>
    </lineage>
</organism>
<dbReference type="VEuPathDB" id="FungiDB:GVI51_M07359"/>
<dbReference type="GO" id="GO:0000026">
    <property type="term" value="F:alpha-1,2-mannosyltransferase activity"/>
    <property type="evidence" value="ECO:0007669"/>
    <property type="project" value="TreeGrafter"/>
</dbReference>
<dbReference type="GO" id="GO:0005794">
    <property type="term" value="C:Golgi apparatus"/>
    <property type="evidence" value="ECO:0007669"/>
    <property type="project" value="TreeGrafter"/>
</dbReference>
<dbReference type="SUPFAM" id="SSF53448">
    <property type="entry name" value="Nucleotide-diphospho-sugar transferases"/>
    <property type="match status" value="1"/>
</dbReference>
<dbReference type="PANTHER" id="PTHR31121">
    <property type="entry name" value="ALPHA-1,2 MANNOSYLTRANSFERASE KTR1"/>
    <property type="match status" value="1"/>
</dbReference>
<evidence type="ECO:0000256" key="4">
    <source>
        <dbReference type="ARBA" id="ARBA00022679"/>
    </source>
</evidence>
<dbReference type="VEuPathDB" id="FungiDB:GWK60_M07359"/>
<comment type="subcellular location">
    <subcellularLocation>
        <location evidence="1">Membrane</location>
        <topology evidence="1">Single-pass type II membrane protein</topology>
    </subcellularLocation>
</comment>
<gene>
    <name evidence="7" type="ORF">AO440_004172</name>
</gene>
<dbReference type="PIRSF" id="PIRSF018153">
    <property type="entry name" value="Glyco_trans_15"/>
    <property type="match status" value="1"/>
</dbReference>
<dbReference type="VEuPathDB" id="FungiDB:B1J91_M07381g"/>
<comment type="caution">
    <text evidence="7">The sequence shown here is derived from an EMBL/GenBank/DDBJ whole genome shotgun (WGS) entry which is preliminary data.</text>
</comment>
<evidence type="ECO:0000313" key="8">
    <source>
        <dbReference type="Proteomes" id="UP000054886"/>
    </source>
</evidence>
<protein>
    <submittedName>
        <fullName evidence="7">Glycolipid 2-alpha-mannosyltransferase</fullName>
    </submittedName>
</protein>
<dbReference type="GO" id="GO:0000032">
    <property type="term" value="P:cell wall mannoprotein biosynthetic process"/>
    <property type="evidence" value="ECO:0007669"/>
    <property type="project" value="TreeGrafter"/>
</dbReference>
<dbReference type="PANTHER" id="PTHR31121:SF8">
    <property type="entry name" value="GLYCOLIPID 2-ALPHA-MANNOSYLTRANSFERASE-RELATED"/>
    <property type="match status" value="1"/>
</dbReference>
<reference evidence="7 8" key="1">
    <citation type="submission" date="2015-10" db="EMBL/GenBank/DDBJ databases">
        <title>Draft genomes sequences of Candida glabrata isolates 1A, 1B, 2A, 2B, 3A and 3B.</title>
        <authorList>
            <person name="Haavelsrud O.E."/>
            <person name="Gaustad P."/>
        </authorList>
    </citation>
    <scope>NUCLEOTIDE SEQUENCE [LARGE SCALE GENOMIC DNA]</scope>
    <source>
        <strain evidence="7">910700640</strain>
    </source>
</reference>
<proteinExistence type="inferred from homology"/>
<dbReference type="GO" id="GO:0006487">
    <property type="term" value="P:protein N-linked glycosylation"/>
    <property type="evidence" value="ECO:0007669"/>
    <property type="project" value="TreeGrafter"/>
</dbReference>
<dbReference type="AlphaFoldDB" id="A0A0W0D3H3"/>
<keyword evidence="4 7" id="KW-0808">Transferase</keyword>
<keyword evidence="6" id="KW-0472">Membrane</keyword>
<dbReference type="Gene3D" id="3.90.550.10">
    <property type="entry name" value="Spore Coat Polysaccharide Biosynthesis Protein SpsA, Chain A"/>
    <property type="match status" value="1"/>
</dbReference>
<keyword evidence="6" id="KW-1133">Transmembrane helix</keyword>
<dbReference type="InterPro" id="IPR002685">
    <property type="entry name" value="Glyco_trans_15"/>
</dbReference>